<dbReference type="PANTHER" id="PTHR30126">
    <property type="entry name" value="HTH-TYPE TRANSCRIPTIONAL REGULATOR"/>
    <property type="match status" value="1"/>
</dbReference>
<proteinExistence type="inferred from homology"/>
<reference evidence="8" key="1">
    <citation type="submission" date="2024-06" db="EMBL/GenBank/DDBJ databases">
        <title>Methylostella associata gen. nov., sp. nov., a novel Ancalomicrobiaceae-affiliated facultatively methylotrophic bacteria that feed on methanotrophs of the genus Methylococcus.</title>
        <authorList>
            <person name="Saltykova V."/>
            <person name="Danilova O.V."/>
            <person name="Oshkin I.Y."/>
            <person name="Belova S.E."/>
            <person name="Pimenov N.V."/>
            <person name="Dedysh S.N."/>
        </authorList>
    </citation>
    <scope>NUCLEOTIDE SEQUENCE</scope>
    <source>
        <strain evidence="8">S20</strain>
    </source>
</reference>
<dbReference type="InterPro" id="IPR000847">
    <property type="entry name" value="LysR_HTH_N"/>
</dbReference>
<evidence type="ECO:0000256" key="6">
    <source>
        <dbReference type="ARBA" id="ARBA00043141"/>
    </source>
</evidence>
<dbReference type="SUPFAM" id="SSF46785">
    <property type="entry name" value="Winged helix' DNA-binding domain"/>
    <property type="match status" value="1"/>
</dbReference>
<dbReference type="PANTHER" id="PTHR30126:SF5">
    <property type="entry name" value="HTH-TYPE TRANSCRIPTIONAL ACTIVATOR CMPR"/>
    <property type="match status" value="1"/>
</dbReference>
<dbReference type="AlphaFoldDB" id="A0AAU7X4M8"/>
<sequence>MTPNVTLKQLRAFLAVLDTGSFAGAAEATAVTPPAITIAMRQLEEAIGLPILERGADGVRPTEAGEELRTAAMGVEAALARCADRIEALKGAARGRATVGVISTAKYFAPKALGAFAKAYPTIELKLVVGNRRDILEALAGNAVDLAIMGRPPEDIDLDRFELGDNPHVVIAAPDHPLARTAAIEPSELLRERFLVREPGSGTRILMERFFAQNGVAPEIAMEIGSNETLKQAVIAGLGISFISAHTIAAEIGDGRLVALDVKGLPIRRKWFVVHRADRRLLPAPRALIDFLAAEGRRFLPELPRASGA</sequence>
<dbReference type="Pfam" id="PF03466">
    <property type="entry name" value="LysR_substrate"/>
    <property type="match status" value="1"/>
</dbReference>
<dbReference type="InterPro" id="IPR036388">
    <property type="entry name" value="WH-like_DNA-bd_sf"/>
</dbReference>
<dbReference type="Gene3D" id="1.10.10.10">
    <property type="entry name" value="Winged helix-like DNA-binding domain superfamily/Winged helix DNA-binding domain"/>
    <property type="match status" value="1"/>
</dbReference>
<evidence type="ECO:0000259" key="7">
    <source>
        <dbReference type="PROSITE" id="PS50931"/>
    </source>
</evidence>
<evidence type="ECO:0000256" key="3">
    <source>
        <dbReference type="ARBA" id="ARBA00023125"/>
    </source>
</evidence>
<dbReference type="GO" id="GO:0003700">
    <property type="term" value="F:DNA-binding transcription factor activity"/>
    <property type="evidence" value="ECO:0007669"/>
    <property type="project" value="InterPro"/>
</dbReference>
<accession>A0AAU7X4M8</accession>
<dbReference type="InterPro" id="IPR005119">
    <property type="entry name" value="LysR_subst-bd"/>
</dbReference>
<dbReference type="KEGG" id="mflg:ABS361_11790"/>
<dbReference type="EMBL" id="CP158568">
    <property type="protein sequence ID" value="XBY42804.1"/>
    <property type="molecule type" value="Genomic_DNA"/>
</dbReference>
<keyword evidence="2" id="KW-0805">Transcription regulation</keyword>
<evidence type="ECO:0000256" key="2">
    <source>
        <dbReference type="ARBA" id="ARBA00023015"/>
    </source>
</evidence>
<keyword evidence="3" id="KW-0238">DNA-binding</keyword>
<dbReference type="SUPFAM" id="SSF53850">
    <property type="entry name" value="Periplasmic binding protein-like II"/>
    <property type="match status" value="1"/>
</dbReference>
<name>A0AAU7X4M8_9HYPH</name>
<feature type="domain" description="HTH lysR-type" evidence="7">
    <location>
        <begin position="5"/>
        <end position="62"/>
    </location>
</feature>
<evidence type="ECO:0000256" key="1">
    <source>
        <dbReference type="ARBA" id="ARBA00009437"/>
    </source>
</evidence>
<gene>
    <name evidence="8" type="ORF">ABS361_11790</name>
</gene>
<dbReference type="CDD" id="cd08419">
    <property type="entry name" value="PBP2_CbbR_RubisCO_like"/>
    <property type="match status" value="1"/>
</dbReference>
<dbReference type="RefSeq" id="WP_407047906.1">
    <property type="nucleotide sequence ID" value="NZ_CP158568.1"/>
</dbReference>
<evidence type="ECO:0000313" key="8">
    <source>
        <dbReference type="EMBL" id="XBY42804.1"/>
    </source>
</evidence>
<keyword evidence="4" id="KW-0804">Transcription</keyword>
<dbReference type="Pfam" id="PF00126">
    <property type="entry name" value="HTH_1"/>
    <property type="match status" value="1"/>
</dbReference>
<evidence type="ECO:0000256" key="5">
    <source>
        <dbReference type="ARBA" id="ARBA00039279"/>
    </source>
</evidence>
<dbReference type="GO" id="GO:0000976">
    <property type="term" value="F:transcription cis-regulatory region binding"/>
    <property type="evidence" value="ECO:0007669"/>
    <property type="project" value="TreeGrafter"/>
</dbReference>
<protein>
    <recommendedName>
        <fullName evidence="5">HTH-type transcriptional regulator CbbR</fullName>
    </recommendedName>
    <alternativeName>
        <fullName evidence="6">RuBisCO operon transcriptional regulator</fullName>
    </alternativeName>
</protein>
<dbReference type="PROSITE" id="PS50931">
    <property type="entry name" value="HTH_LYSR"/>
    <property type="match status" value="1"/>
</dbReference>
<comment type="similarity">
    <text evidence="1">Belongs to the LysR transcriptional regulatory family.</text>
</comment>
<dbReference type="Gene3D" id="3.40.190.290">
    <property type="match status" value="1"/>
</dbReference>
<dbReference type="InterPro" id="IPR036390">
    <property type="entry name" value="WH_DNA-bd_sf"/>
</dbReference>
<evidence type="ECO:0000256" key="4">
    <source>
        <dbReference type="ARBA" id="ARBA00023163"/>
    </source>
</evidence>
<organism evidence="8">
    <name type="scientific">Methyloraptor flagellatus</name>
    <dbReference type="NCBI Taxonomy" id="3162530"/>
    <lineage>
        <taxon>Bacteria</taxon>
        <taxon>Pseudomonadati</taxon>
        <taxon>Pseudomonadota</taxon>
        <taxon>Alphaproteobacteria</taxon>
        <taxon>Hyphomicrobiales</taxon>
        <taxon>Ancalomicrobiaceae</taxon>
        <taxon>Methyloraptor</taxon>
    </lineage>
</organism>